<reference evidence="4" key="1">
    <citation type="submission" date="2011-07" db="EMBL/GenBank/DDBJ databases">
        <authorList>
            <person name="Stanhope M.J."/>
            <person name="Durkin A.S."/>
            <person name="Hostetler J."/>
            <person name="Kim M."/>
            <person name="Radune D."/>
            <person name="Singh I."/>
            <person name="Town C.D."/>
        </authorList>
    </citation>
    <scope>NUCLEOTIDE SEQUENCE [LARGE SCALE GENOMIC DNA]</scope>
    <source>
        <strain evidence="4">HS-6</strain>
    </source>
</reference>
<dbReference type="GO" id="GO:0047617">
    <property type="term" value="F:fatty acyl-CoA hydrolase activity"/>
    <property type="evidence" value="ECO:0007669"/>
    <property type="project" value="InterPro"/>
</dbReference>
<dbReference type="SUPFAM" id="SSF54637">
    <property type="entry name" value="Thioesterase/thiol ester dehydrase-isomerase"/>
    <property type="match status" value="1"/>
</dbReference>
<evidence type="ECO:0000313" key="5">
    <source>
        <dbReference type="Proteomes" id="UP000004322"/>
    </source>
</evidence>
<evidence type="ECO:0000256" key="1">
    <source>
        <dbReference type="ARBA" id="ARBA00008324"/>
    </source>
</evidence>
<comment type="similarity">
    <text evidence="1">Belongs to the thioesterase PaaI family.</text>
</comment>
<gene>
    <name evidence="4" type="ORF">STRCR_1246</name>
</gene>
<organism evidence="4 5">
    <name type="scientific">Streptococcus criceti HS-6</name>
    <dbReference type="NCBI Taxonomy" id="873449"/>
    <lineage>
        <taxon>Bacteria</taxon>
        <taxon>Bacillati</taxon>
        <taxon>Bacillota</taxon>
        <taxon>Bacilli</taxon>
        <taxon>Lactobacillales</taxon>
        <taxon>Streptococcaceae</taxon>
        <taxon>Streptococcus</taxon>
    </lineage>
</organism>
<dbReference type="PANTHER" id="PTHR21660:SF1">
    <property type="entry name" value="ACYL-COENZYME A THIOESTERASE 13"/>
    <property type="match status" value="1"/>
</dbReference>
<evidence type="ECO:0000259" key="3">
    <source>
        <dbReference type="Pfam" id="PF03061"/>
    </source>
</evidence>
<dbReference type="EMBL" id="AEUV02000002">
    <property type="protein sequence ID" value="EHI74800.1"/>
    <property type="molecule type" value="Genomic_DNA"/>
</dbReference>
<accession>G5JMI4</accession>
<dbReference type="InterPro" id="IPR039298">
    <property type="entry name" value="ACOT13"/>
</dbReference>
<keyword evidence="2" id="KW-0378">Hydrolase</keyword>
<dbReference type="PANTHER" id="PTHR21660">
    <property type="entry name" value="THIOESTERASE SUPERFAMILY MEMBER-RELATED"/>
    <property type="match status" value="1"/>
</dbReference>
<proteinExistence type="inferred from homology"/>
<dbReference type="Gene3D" id="3.10.129.10">
    <property type="entry name" value="Hotdog Thioesterase"/>
    <property type="match status" value="1"/>
</dbReference>
<dbReference type="RefSeq" id="WP_004228494.1">
    <property type="nucleotide sequence ID" value="NZ_AEUV02000002.1"/>
</dbReference>
<feature type="domain" description="Thioesterase" evidence="3">
    <location>
        <begin position="40"/>
        <end position="113"/>
    </location>
</feature>
<dbReference type="OrthoDB" id="2139465at2"/>
<sequence length="132" mass="14592">MKENYIHEIKAFENHQLDSFDYGHVVVTSDIVQSSLNYYGQAHGGYLFTLCDQISGLTAISTGSDAVTLQSSINYIKPGNLGDKLTIEGSCTHDGRTTKVIDVTINNQDRELVAKASFTMYVTGQHKEETIQ</sequence>
<keyword evidence="5" id="KW-1185">Reference proteome</keyword>
<dbReference type="Pfam" id="PF03061">
    <property type="entry name" value="4HBT"/>
    <property type="match status" value="1"/>
</dbReference>
<dbReference type="CDD" id="cd03443">
    <property type="entry name" value="PaaI_thioesterase"/>
    <property type="match status" value="1"/>
</dbReference>
<dbReference type="STRING" id="873449.STRCR_1246"/>
<dbReference type="NCBIfam" id="TIGR00369">
    <property type="entry name" value="unchar_dom_1"/>
    <property type="match status" value="1"/>
</dbReference>
<dbReference type="InterPro" id="IPR003736">
    <property type="entry name" value="PAAI_dom"/>
</dbReference>
<comment type="caution">
    <text evidence="4">The sequence shown here is derived from an EMBL/GenBank/DDBJ whole genome shotgun (WGS) entry which is preliminary data.</text>
</comment>
<name>G5JMI4_STRCG</name>
<dbReference type="Proteomes" id="UP000004322">
    <property type="component" value="Unassembled WGS sequence"/>
</dbReference>
<evidence type="ECO:0000256" key="2">
    <source>
        <dbReference type="ARBA" id="ARBA00022801"/>
    </source>
</evidence>
<protein>
    <submittedName>
        <fullName evidence="4">Acyl-coenzyme A thioesterase PaaI family protein</fullName>
    </submittedName>
</protein>
<dbReference type="eggNOG" id="COG2050">
    <property type="taxonomic scope" value="Bacteria"/>
</dbReference>
<dbReference type="InterPro" id="IPR029069">
    <property type="entry name" value="HotDog_dom_sf"/>
</dbReference>
<evidence type="ECO:0000313" key="4">
    <source>
        <dbReference type="EMBL" id="EHI74800.1"/>
    </source>
</evidence>
<dbReference type="InterPro" id="IPR006683">
    <property type="entry name" value="Thioestr_dom"/>
</dbReference>
<dbReference type="AlphaFoldDB" id="G5JMI4"/>